<dbReference type="EMBL" id="BMAV01020789">
    <property type="protein sequence ID" value="GFY74503.1"/>
    <property type="molecule type" value="Genomic_DNA"/>
</dbReference>
<evidence type="ECO:0000313" key="1">
    <source>
        <dbReference type="EMBL" id="GFY74503.1"/>
    </source>
</evidence>
<reference evidence="1" key="1">
    <citation type="submission" date="2020-08" db="EMBL/GenBank/DDBJ databases">
        <title>Multicomponent nature underlies the extraordinary mechanical properties of spider dragline silk.</title>
        <authorList>
            <person name="Kono N."/>
            <person name="Nakamura H."/>
            <person name="Mori M."/>
            <person name="Yoshida Y."/>
            <person name="Ohtoshi R."/>
            <person name="Malay A.D."/>
            <person name="Moran D.A.P."/>
            <person name="Tomita M."/>
            <person name="Numata K."/>
            <person name="Arakawa K."/>
        </authorList>
    </citation>
    <scope>NUCLEOTIDE SEQUENCE</scope>
</reference>
<protein>
    <submittedName>
        <fullName evidence="1">Uncharacterized protein</fullName>
    </submittedName>
</protein>
<accession>A0A8X6YPB6</accession>
<evidence type="ECO:0000313" key="2">
    <source>
        <dbReference type="Proteomes" id="UP000886998"/>
    </source>
</evidence>
<comment type="caution">
    <text evidence="1">The sequence shown here is derived from an EMBL/GenBank/DDBJ whole genome shotgun (WGS) entry which is preliminary data.</text>
</comment>
<dbReference type="AlphaFoldDB" id="A0A8X6YPB6"/>
<sequence>MGLRLAYYDYSPSGIEDQNQNNGQLPPKPLAQSLTHKRATYFPYVKLDMYRGVSHNITNKGIQPLEDKVSAMNIYILNFPEPNISQLRRILTKVNFYRRFILPAASKVTLFQFLKGATKGDKRLITWAKQADLTHQK</sequence>
<gene>
    <name evidence="1" type="ORF">TNIN_326181</name>
</gene>
<organism evidence="1 2">
    <name type="scientific">Trichonephila inaurata madagascariensis</name>
    <dbReference type="NCBI Taxonomy" id="2747483"/>
    <lineage>
        <taxon>Eukaryota</taxon>
        <taxon>Metazoa</taxon>
        <taxon>Ecdysozoa</taxon>
        <taxon>Arthropoda</taxon>
        <taxon>Chelicerata</taxon>
        <taxon>Arachnida</taxon>
        <taxon>Araneae</taxon>
        <taxon>Araneomorphae</taxon>
        <taxon>Entelegynae</taxon>
        <taxon>Araneoidea</taxon>
        <taxon>Nephilidae</taxon>
        <taxon>Trichonephila</taxon>
        <taxon>Trichonephila inaurata</taxon>
    </lineage>
</organism>
<dbReference type="Proteomes" id="UP000886998">
    <property type="component" value="Unassembled WGS sequence"/>
</dbReference>
<name>A0A8X6YPB6_9ARAC</name>
<keyword evidence="2" id="KW-1185">Reference proteome</keyword>
<proteinExistence type="predicted"/>